<keyword evidence="3" id="KW-0597">Phosphoprotein</keyword>
<dbReference type="GO" id="GO:0000155">
    <property type="term" value="F:phosphorelay sensor kinase activity"/>
    <property type="evidence" value="ECO:0007669"/>
    <property type="project" value="InterPro"/>
</dbReference>
<proteinExistence type="predicted"/>
<dbReference type="Pfam" id="PF07730">
    <property type="entry name" value="HisKA_3"/>
    <property type="match status" value="1"/>
</dbReference>
<keyword evidence="9" id="KW-0812">Transmembrane</keyword>
<keyword evidence="9" id="KW-1133">Transmembrane helix</keyword>
<evidence type="ECO:0000256" key="3">
    <source>
        <dbReference type="ARBA" id="ARBA00022553"/>
    </source>
</evidence>
<evidence type="ECO:0000259" key="10">
    <source>
        <dbReference type="Pfam" id="PF07730"/>
    </source>
</evidence>
<dbReference type="PANTHER" id="PTHR24421:SF10">
    <property type="entry name" value="NITRATE_NITRITE SENSOR PROTEIN NARQ"/>
    <property type="match status" value="1"/>
</dbReference>
<protein>
    <recommendedName>
        <fullName evidence="2">histidine kinase</fullName>
        <ecNumber evidence="2">2.7.13.3</ecNumber>
    </recommendedName>
</protein>
<feature type="transmembrane region" description="Helical" evidence="9">
    <location>
        <begin position="69"/>
        <end position="102"/>
    </location>
</feature>
<feature type="non-terminal residue" evidence="11">
    <location>
        <position position="254"/>
    </location>
</feature>
<dbReference type="EC" id="2.7.13.3" evidence="2"/>
<evidence type="ECO:0000256" key="2">
    <source>
        <dbReference type="ARBA" id="ARBA00012438"/>
    </source>
</evidence>
<keyword evidence="4" id="KW-0808">Transferase</keyword>
<reference evidence="11 12" key="2">
    <citation type="journal article" date="2015" name="Stand. Genomic Sci.">
        <title>Draft genome sequence of Cellulomonas carbonis T26(T) and comparative analysis of six Cellulomonas genomes.</title>
        <authorList>
            <person name="Zhuang W."/>
            <person name="Zhang S."/>
            <person name="Xia X."/>
            <person name="Wang G."/>
        </authorList>
    </citation>
    <scope>NUCLEOTIDE SEQUENCE [LARGE SCALE GENOMIC DNA]</scope>
    <source>
        <strain evidence="11 12">T26</strain>
    </source>
</reference>
<name>A0A0A0BNI0_9CELL</name>
<dbReference type="AlphaFoldDB" id="A0A0A0BNI0"/>
<dbReference type="Proteomes" id="UP000029839">
    <property type="component" value="Unassembled WGS sequence"/>
</dbReference>
<dbReference type="RefSeq" id="WP_152605690.1">
    <property type="nucleotide sequence ID" value="NZ_AXCY01000065.1"/>
</dbReference>
<dbReference type="GO" id="GO:0005524">
    <property type="term" value="F:ATP binding"/>
    <property type="evidence" value="ECO:0007669"/>
    <property type="project" value="UniProtKB-KW"/>
</dbReference>
<dbReference type="OrthoDB" id="227596at2"/>
<dbReference type="EMBL" id="AXCY01000065">
    <property type="protein sequence ID" value="KGM10058.1"/>
    <property type="molecule type" value="Genomic_DNA"/>
</dbReference>
<dbReference type="Gene3D" id="1.20.5.1930">
    <property type="match status" value="1"/>
</dbReference>
<evidence type="ECO:0000313" key="11">
    <source>
        <dbReference type="EMBL" id="KGM10058.1"/>
    </source>
</evidence>
<dbReference type="InterPro" id="IPR050482">
    <property type="entry name" value="Sensor_HK_TwoCompSys"/>
</dbReference>
<reference evidence="11 12" key="1">
    <citation type="submission" date="2013-08" db="EMBL/GenBank/DDBJ databases">
        <title>Genome sequencing of Cellulomonas carbonis T26.</title>
        <authorList>
            <person name="Chen F."/>
            <person name="Li Y."/>
            <person name="Wang G."/>
        </authorList>
    </citation>
    <scope>NUCLEOTIDE SEQUENCE [LARGE SCALE GENOMIC DNA]</scope>
    <source>
        <strain evidence="11 12">T26</strain>
    </source>
</reference>
<comment type="catalytic activity">
    <reaction evidence="1">
        <text>ATP + protein L-histidine = ADP + protein N-phospho-L-histidine.</text>
        <dbReference type="EC" id="2.7.13.3"/>
    </reaction>
</comment>
<evidence type="ECO:0000256" key="8">
    <source>
        <dbReference type="ARBA" id="ARBA00023012"/>
    </source>
</evidence>
<dbReference type="GO" id="GO:0046983">
    <property type="term" value="F:protein dimerization activity"/>
    <property type="evidence" value="ECO:0007669"/>
    <property type="project" value="InterPro"/>
</dbReference>
<keyword evidence="5" id="KW-0547">Nucleotide-binding</keyword>
<keyword evidence="12" id="KW-1185">Reference proteome</keyword>
<dbReference type="PANTHER" id="PTHR24421">
    <property type="entry name" value="NITRATE/NITRITE SENSOR PROTEIN NARX-RELATED"/>
    <property type="match status" value="1"/>
</dbReference>
<organism evidence="11 12">
    <name type="scientific">Cellulomonas carbonis T26</name>
    <dbReference type="NCBI Taxonomy" id="947969"/>
    <lineage>
        <taxon>Bacteria</taxon>
        <taxon>Bacillati</taxon>
        <taxon>Actinomycetota</taxon>
        <taxon>Actinomycetes</taxon>
        <taxon>Micrococcales</taxon>
        <taxon>Cellulomonadaceae</taxon>
        <taxon>Cellulomonas</taxon>
    </lineage>
</organism>
<keyword evidence="6 11" id="KW-0418">Kinase</keyword>
<accession>A0A0A0BNI0</accession>
<evidence type="ECO:0000313" key="12">
    <source>
        <dbReference type="Proteomes" id="UP000029839"/>
    </source>
</evidence>
<evidence type="ECO:0000256" key="5">
    <source>
        <dbReference type="ARBA" id="ARBA00022741"/>
    </source>
</evidence>
<feature type="domain" description="Signal transduction histidine kinase subgroup 3 dimerisation and phosphoacceptor" evidence="10">
    <location>
        <begin position="173"/>
        <end position="238"/>
    </location>
</feature>
<evidence type="ECO:0000256" key="1">
    <source>
        <dbReference type="ARBA" id="ARBA00000085"/>
    </source>
</evidence>
<comment type="caution">
    <text evidence="11">The sequence shown here is derived from an EMBL/GenBank/DDBJ whole genome shotgun (WGS) entry which is preliminary data.</text>
</comment>
<evidence type="ECO:0000256" key="4">
    <source>
        <dbReference type="ARBA" id="ARBA00022679"/>
    </source>
</evidence>
<keyword evidence="9" id="KW-0472">Membrane</keyword>
<gene>
    <name evidence="11" type="ORF">N868_16885</name>
</gene>
<dbReference type="InterPro" id="IPR011712">
    <property type="entry name" value="Sig_transdc_His_kin_sub3_dim/P"/>
</dbReference>
<evidence type="ECO:0000256" key="7">
    <source>
        <dbReference type="ARBA" id="ARBA00022840"/>
    </source>
</evidence>
<keyword evidence="8" id="KW-0902">Two-component regulatory system</keyword>
<evidence type="ECO:0000256" key="9">
    <source>
        <dbReference type="SAM" id="Phobius"/>
    </source>
</evidence>
<keyword evidence="7" id="KW-0067">ATP-binding</keyword>
<dbReference type="GO" id="GO:0016020">
    <property type="term" value="C:membrane"/>
    <property type="evidence" value="ECO:0007669"/>
    <property type="project" value="InterPro"/>
</dbReference>
<feature type="transmembrane region" description="Helical" evidence="9">
    <location>
        <begin position="138"/>
        <end position="157"/>
    </location>
</feature>
<sequence length="254" mass="26226">MRSPLGSLWSEPRAPGSRPVGQRDVALLGFVLVAVAEAALRPGLDDRVAQGVVGGLAVTALVWRRARPLLAVAVAVVVPSALALATGTTVELYSVVVLLAVPYGLARWGSGRDVVVGGGLFALQQVVVLATGEPVGDVVGGLVVLAAAVSLGAAVRFRARSRARTAEEVRLRERERIARDLHDTVAHHVSTIAVRAQVGQAVAAAEPERAAAELALIEAEARRTLAEMRGLVRVLRRDGPGAGGPAEALGAAEL</sequence>
<evidence type="ECO:0000256" key="6">
    <source>
        <dbReference type="ARBA" id="ARBA00022777"/>
    </source>
</evidence>